<organism evidence="14 15">
    <name type="scientific">Deinobacterium chartae</name>
    <dbReference type="NCBI Taxonomy" id="521158"/>
    <lineage>
        <taxon>Bacteria</taxon>
        <taxon>Thermotogati</taxon>
        <taxon>Deinococcota</taxon>
        <taxon>Deinococci</taxon>
        <taxon>Deinococcales</taxon>
        <taxon>Deinococcaceae</taxon>
        <taxon>Deinobacterium</taxon>
    </lineage>
</organism>
<evidence type="ECO:0000256" key="7">
    <source>
        <dbReference type="ARBA" id="ARBA00023157"/>
    </source>
</evidence>
<keyword evidence="4 14" id="KW-0575">Peroxidase</keyword>
<dbReference type="AlphaFoldDB" id="A0A841HUI0"/>
<evidence type="ECO:0000256" key="1">
    <source>
        <dbReference type="ARBA" id="ARBA00003330"/>
    </source>
</evidence>
<keyword evidence="15" id="KW-1185">Reference proteome</keyword>
<dbReference type="InterPro" id="IPR050924">
    <property type="entry name" value="Peroxiredoxin_BCP/PrxQ"/>
</dbReference>
<comment type="subunit">
    <text evidence="2">Monomer.</text>
</comment>
<keyword evidence="5" id="KW-0049">Antioxidant</keyword>
<evidence type="ECO:0000256" key="3">
    <source>
        <dbReference type="ARBA" id="ARBA00013017"/>
    </source>
</evidence>
<accession>A0A841HUI0</accession>
<comment type="caution">
    <text evidence="14">The sequence shown here is derived from an EMBL/GenBank/DDBJ whole genome shotgun (WGS) entry which is preliminary data.</text>
</comment>
<dbReference type="EMBL" id="JACHHG010000002">
    <property type="protein sequence ID" value="MBB6097111.1"/>
    <property type="molecule type" value="Genomic_DNA"/>
</dbReference>
<keyword evidence="7" id="KW-1015">Disulfide bond</keyword>
<evidence type="ECO:0000256" key="5">
    <source>
        <dbReference type="ARBA" id="ARBA00022862"/>
    </source>
</evidence>
<dbReference type="PIRSF" id="PIRSF000239">
    <property type="entry name" value="AHPC"/>
    <property type="match status" value="1"/>
</dbReference>
<dbReference type="PANTHER" id="PTHR42801">
    <property type="entry name" value="THIOREDOXIN-DEPENDENT PEROXIDE REDUCTASE"/>
    <property type="match status" value="1"/>
</dbReference>
<evidence type="ECO:0000256" key="2">
    <source>
        <dbReference type="ARBA" id="ARBA00011245"/>
    </source>
</evidence>
<proteinExistence type="inferred from homology"/>
<evidence type="ECO:0000256" key="6">
    <source>
        <dbReference type="ARBA" id="ARBA00023002"/>
    </source>
</evidence>
<feature type="active site" description="Cysteine sulfenic acid (-SOH) intermediate; for peroxidase activity" evidence="12">
    <location>
        <position position="45"/>
    </location>
</feature>
<evidence type="ECO:0000259" key="13">
    <source>
        <dbReference type="PROSITE" id="PS51352"/>
    </source>
</evidence>
<dbReference type="GO" id="GO:0005737">
    <property type="term" value="C:cytoplasm"/>
    <property type="evidence" value="ECO:0007669"/>
    <property type="project" value="TreeGrafter"/>
</dbReference>
<protein>
    <recommendedName>
        <fullName evidence="3">thioredoxin-dependent peroxiredoxin</fullName>
        <ecNumber evidence="3">1.11.1.24</ecNumber>
    </recommendedName>
    <alternativeName>
        <fullName evidence="9">Thioredoxin peroxidase</fullName>
    </alternativeName>
</protein>
<comment type="catalytic activity">
    <reaction evidence="11">
        <text>a hydroperoxide + [thioredoxin]-dithiol = an alcohol + [thioredoxin]-disulfide + H2O</text>
        <dbReference type="Rhea" id="RHEA:62620"/>
        <dbReference type="Rhea" id="RHEA-COMP:10698"/>
        <dbReference type="Rhea" id="RHEA-COMP:10700"/>
        <dbReference type="ChEBI" id="CHEBI:15377"/>
        <dbReference type="ChEBI" id="CHEBI:29950"/>
        <dbReference type="ChEBI" id="CHEBI:30879"/>
        <dbReference type="ChEBI" id="CHEBI:35924"/>
        <dbReference type="ChEBI" id="CHEBI:50058"/>
        <dbReference type="EC" id="1.11.1.24"/>
    </reaction>
</comment>
<keyword evidence="8" id="KW-0676">Redox-active center</keyword>
<dbReference type="SUPFAM" id="SSF52833">
    <property type="entry name" value="Thioredoxin-like"/>
    <property type="match status" value="1"/>
</dbReference>
<feature type="domain" description="Thioredoxin" evidence="13">
    <location>
        <begin position="3"/>
        <end position="155"/>
    </location>
</feature>
<dbReference type="GO" id="GO:0045454">
    <property type="term" value="P:cell redox homeostasis"/>
    <property type="evidence" value="ECO:0007669"/>
    <property type="project" value="TreeGrafter"/>
</dbReference>
<evidence type="ECO:0000256" key="11">
    <source>
        <dbReference type="ARBA" id="ARBA00049091"/>
    </source>
</evidence>
<comment type="function">
    <text evidence="1">Thiol-specific peroxidase that catalyzes the reduction of hydrogen peroxide and organic hydroperoxides to water and alcohols, respectively. Plays a role in cell protection against oxidative stress by detoxifying peroxides and as sensor of hydrogen peroxide-mediated signaling events.</text>
</comment>
<dbReference type="PROSITE" id="PS51352">
    <property type="entry name" value="THIOREDOXIN_2"/>
    <property type="match status" value="1"/>
</dbReference>
<evidence type="ECO:0000313" key="15">
    <source>
        <dbReference type="Proteomes" id="UP000569951"/>
    </source>
</evidence>
<dbReference type="GO" id="GO:0034599">
    <property type="term" value="P:cellular response to oxidative stress"/>
    <property type="evidence" value="ECO:0007669"/>
    <property type="project" value="TreeGrafter"/>
</dbReference>
<dbReference type="Proteomes" id="UP000569951">
    <property type="component" value="Unassembled WGS sequence"/>
</dbReference>
<dbReference type="FunFam" id="3.40.30.10:FF:000007">
    <property type="entry name" value="Thioredoxin-dependent thiol peroxidase"/>
    <property type="match status" value="1"/>
</dbReference>
<dbReference type="InterPro" id="IPR000866">
    <property type="entry name" value="AhpC/TSA"/>
</dbReference>
<dbReference type="CDD" id="cd03017">
    <property type="entry name" value="PRX_BCP"/>
    <property type="match status" value="1"/>
</dbReference>
<evidence type="ECO:0000256" key="9">
    <source>
        <dbReference type="ARBA" id="ARBA00032824"/>
    </source>
</evidence>
<dbReference type="Pfam" id="PF00578">
    <property type="entry name" value="AhpC-TSA"/>
    <property type="match status" value="1"/>
</dbReference>
<dbReference type="GO" id="GO:0008379">
    <property type="term" value="F:thioredoxin peroxidase activity"/>
    <property type="evidence" value="ECO:0007669"/>
    <property type="project" value="TreeGrafter"/>
</dbReference>
<dbReference type="Gene3D" id="3.40.30.10">
    <property type="entry name" value="Glutaredoxin"/>
    <property type="match status" value="1"/>
</dbReference>
<keyword evidence="6 14" id="KW-0560">Oxidoreductase</keyword>
<evidence type="ECO:0000256" key="4">
    <source>
        <dbReference type="ARBA" id="ARBA00022559"/>
    </source>
</evidence>
<evidence type="ECO:0000256" key="10">
    <source>
        <dbReference type="ARBA" id="ARBA00038489"/>
    </source>
</evidence>
<evidence type="ECO:0000256" key="12">
    <source>
        <dbReference type="PIRSR" id="PIRSR000239-1"/>
    </source>
</evidence>
<dbReference type="RefSeq" id="WP_183984235.1">
    <property type="nucleotide sequence ID" value="NZ_JACHHG010000002.1"/>
</dbReference>
<dbReference type="InterPro" id="IPR024706">
    <property type="entry name" value="Peroxiredoxin_AhpC-typ"/>
</dbReference>
<dbReference type="InterPro" id="IPR036249">
    <property type="entry name" value="Thioredoxin-like_sf"/>
</dbReference>
<gene>
    <name evidence="14" type="ORF">HNR42_000525</name>
</gene>
<name>A0A841HUI0_9DEIO</name>
<comment type="similarity">
    <text evidence="10">Belongs to the peroxiredoxin family. BCP/PrxQ subfamily.</text>
</comment>
<sequence>MKLTPGDLVPDFALPDQSGNVQRLSDYRGRYVVVYVYPKDDTPGCTREACDFRDAAELRALGAAVLGISRDDSESHARFDGKYGLGFPLLADTDAAVIRSLGAWGTKNMYGKVSEGPRRSTFIVGPDGHLVRAWYAVKVDGHADAVTRVIREHQARLAPAQEA</sequence>
<reference evidence="14 15" key="1">
    <citation type="submission" date="2020-08" db="EMBL/GenBank/DDBJ databases">
        <title>Genomic Encyclopedia of Type Strains, Phase IV (KMG-IV): sequencing the most valuable type-strain genomes for metagenomic binning, comparative biology and taxonomic classification.</title>
        <authorList>
            <person name="Goeker M."/>
        </authorList>
    </citation>
    <scope>NUCLEOTIDE SEQUENCE [LARGE SCALE GENOMIC DNA]</scope>
    <source>
        <strain evidence="14 15">DSM 21458</strain>
    </source>
</reference>
<evidence type="ECO:0000313" key="14">
    <source>
        <dbReference type="EMBL" id="MBB6097111.1"/>
    </source>
</evidence>
<evidence type="ECO:0000256" key="8">
    <source>
        <dbReference type="ARBA" id="ARBA00023284"/>
    </source>
</evidence>
<dbReference type="EC" id="1.11.1.24" evidence="3"/>
<dbReference type="PANTHER" id="PTHR42801:SF4">
    <property type="entry name" value="AHPC_TSA FAMILY PROTEIN"/>
    <property type="match status" value="1"/>
</dbReference>
<dbReference type="InterPro" id="IPR013766">
    <property type="entry name" value="Thioredoxin_domain"/>
</dbReference>